<dbReference type="InterPro" id="IPR036397">
    <property type="entry name" value="RNaseH_sf"/>
</dbReference>
<keyword evidence="2" id="KW-1185">Reference proteome</keyword>
<dbReference type="SUPFAM" id="SSF53098">
    <property type="entry name" value="Ribonuclease H-like"/>
    <property type="match status" value="1"/>
</dbReference>
<dbReference type="AlphaFoldDB" id="A0A8W8KEG3"/>
<organism evidence="1 2">
    <name type="scientific">Magallana gigas</name>
    <name type="common">Pacific oyster</name>
    <name type="synonym">Crassostrea gigas</name>
    <dbReference type="NCBI Taxonomy" id="29159"/>
    <lineage>
        <taxon>Eukaryota</taxon>
        <taxon>Metazoa</taxon>
        <taxon>Spiralia</taxon>
        <taxon>Lophotrochozoa</taxon>
        <taxon>Mollusca</taxon>
        <taxon>Bivalvia</taxon>
        <taxon>Autobranchia</taxon>
        <taxon>Pteriomorphia</taxon>
        <taxon>Ostreida</taxon>
        <taxon>Ostreoidea</taxon>
        <taxon>Ostreidae</taxon>
        <taxon>Magallana</taxon>
    </lineage>
</organism>
<dbReference type="EnsemblMetazoa" id="G23254.1">
    <property type="protein sequence ID" value="G23254.1:cds"/>
    <property type="gene ID" value="G23254"/>
</dbReference>
<dbReference type="GO" id="GO:0003676">
    <property type="term" value="F:nucleic acid binding"/>
    <property type="evidence" value="ECO:0007669"/>
    <property type="project" value="InterPro"/>
</dbReference>
<proteinExistence type="predicted"/>
<dbReference type="InterPro" id="IPR012337">
    <property type="entry name" value="RNaseH-like_sf"/>
</dbReference>
<dbReference type="Gene3D" id="3.30.420.10">
    <property type="entry name" value="Ribonuclease H-like superfamily/Ribonuclease H"/>
    <property type="match status" value="1"/>
</dbReference>
<name>A0A8W8KEG3_MAGGI</name>
<evidence type="ECO:0008006" key="3">
    <source>
        <dbReference type="Google" id="ProtNLM"/>
    </source>
</evidence>
<reference evidence="1" key="1">
    <citation type="submission" date="2022-08" db="UniProtKB">
        <authorList>
            <consortium name="EnsemblMetazoa"/>
        </authorList>
    </citation>
    <scope>IDENTIFICATION</scope>
    <source>
        <strain evidence="1">05x7-T-G4-1.051#20</strain>
    </source>
</reference>
<evidence type="ECO:0000313" key="1">
    <source>
        <dbReference type="EnsemblMetazoa" id="G23254.1:cds"/>
    </source>
</evidence>
<protein>
    <recommendedName>
        <fullName evidence="3">Exonuclease domain-containing protein</fullName>
    </recommendedName>
</protein>
<accession>A0A8W8KEG3</accession>
<dbReference type="Proteomes" id="UP000005408">
    <property type="component" value="Unassembled WGS sequence"/>
</dbReference>
<sequence>MNTTDDSIIEIPPPLTKPHLTALQLGSIHLYTLTWKEGLDCEVTQIGAYTDNKAFSQYVTPSTKPISASAIDVTGLAIRDNIMYKNGCQVLNKTTREALQSFIDWTKQYTRIILVAHNAICLIQELLCVYLKQWDCVPVTSLLDLLTLCHYVENLS</sequence>
<evidence type="ECO:0000313" key="2">
    <source>
        <dbReference type="Proteomes" id="UP000005408"/>
    </source>
</evidence>